<comment type="similarity">
    <text evidence="1">Belongs to the NAD(P)H dehydrogenase (quinone) family.</text>
</comment>
<dbReference type="SUPFAM" id="SSF52218">
    <property type="entry name" value="Flavoproteins"/>
    <property type="match status" value="1"/>
</dbReference>
<dbReference type="InterPro" id="IPR003680">
    <property type="entry name" value="Flavodoxin_fold"/>
</dbReference>
<dbReference type="PANTHER" id="PTHR10204:SF34">
    <property type="entry name" value="NAD(P)H DEHYDROGENASE [QUINONE] 1 ISOFORM 1"/>
    <property type="match status" value="1"/>
</dbReference>
<evidence type="ECO:0000313" key="4">
    <source>
        <dbReference type="EMBL" id="PWV61061.1"/>
    </source>
</evidence>
<evidence type="ECO:0000313" key="5">
    <source>
        <dbReference type="Proteomes" id="UP000246569"/>
    </source>
</evidence>
<organism evidence="4 5">
    <name type="scientific">Plasticicumulans acidivorans</name>
    <dbReference type="NCBI Taxonomy" id="886464"/>
    <lineage>
        <taxon>Bacteria</taxon>
        <taxon>Pseudomonadati</taxon>
        <taxon>Pseudomonadota</taxon>
        <taxon>Gammaproteobacteria</taxon>
        <taxon>Candidatus Competibacteraceae</taxon>
        <taxon>Plasticicumulans</taxon>
    </lineage>
</organism>
<accession>A0A317MVA4</accession>
<dbReference type="OrthoDB" id="9798454at2"/>
<evidence type="ECO:0000259" key="3">
    <source>
        <dbReference type="Pfam" id="PF02525"/>
    </source>
</evidence>
<dbReference type="RefSeq" id="WP_110018739.1">
    <property type="nucleotide sequence ID" value="NZ_QGTJ01000006.1"/>
</dbReference>
<keyword evidence="2" id="KW-0560">Oxidoreductase</keyword>
<protein>
    <submittedName>
        <fullName evidence="4">Putative NADPH-quinone reductase</fullName>
    </submittedName>
</protein>
<name>A0A317MVA4_9GAMM</name>
<gene>
    <name evidence="4" type="ORF">C7443_10675</name>
</gene>
<proteinExistence type="inferred from homology"/>
<dbReference type="GO" id="GO:0003955">
    <property type="term" value="F:NAD(P)H dehydrogenase (quinone) activity"/>
    <property type="evidence" value="ECO:0007669"/>
    <property type="project" value="TreeGrafter"/>
</dbReference>
<dbReference type="AlphaFoldDB" id="A0A317MVA4"/>
<dbReference type="Gene3D" id="3.40.50.360">
    <property type="match status" value="1"/>
</dbReference>
<sequence>MAQRIVILVGHPDPNGLHYGAALAQAYADGARSAGHHVDYFELARLEFPMLHNGAEWGAEIPPALAPLQAALGAADHLLLVYPLWFGDMPALTKGLLEQLLRPGFAFTPPQPGQPGKKLLRGRSARIVVTMGMPAWLFRWFFGALSLRSLRRNVFAFVGIAPVRSTLIGSVEAISAADRGRWLERLRQLGRAAR</sequence>
<dbReference type="InterPro" id="IPR051545">
    <property type="entry name" value="NAD(P)H_dehydrogenase_qn"/>
</dbReference>
<dbReference type="Pfam" id="PF02525">
    <property type="entry name" value="Flavodoxin_2"/>
    <property type="match status" value="1"/>
</dbReference>
<keyword evidence="5" id="KW-1185">Reference proteome</keyword>
<reference evidence="4 5" key="1">
    <citation type="submission" date="2018-05" db="EMBL/GenBank/DDBJ databases">
        <title>Genomic Encyclopedia of Type Strains, Phase IV (KMG-IV): sequencing the most valuable type-strain genomes for metagenomic binning, comparative biology and taxonomic classification.</title>
        <authorList>
            <person name="Goeker M."/>
        </authorList>
    </citation>
    <scope>NUCLEOTIDE SEQUENCE [LARGE SCALE GENOMIC DNA]</scope>
    <source>
        <strain evidence="4 5">DSM 23606</strain>
    </source>
</reference>
<dbReference type="InterPro" id="IPR029039">
    <property type="entry name" value="Flavoprotein-like_sf"/>
</dbReference>
<comment type="caution">
    <text evidence="4">The sequence shown here is derived from an EMBL/GenBank/DDBJ whole genome shotgun (WGS) entry which is preliminary data.</text>
</comment>
<evidence type="ECO:0000256" key="1">
    <source>
        <dbReference type="ARBA" id="ARBA00006252"/>
    </source>
</evidence>
<dbReference type="Proteomes" id="UP000246569">
    <property type="component" value="Unassembled WGS sequence"/>
</dbReference>
<dbReference type="PANTHER" id="PTHR10204">
    <property type="entry name" value="NAD P H OXIDOREDUCTASE-RELATED"/>
    <property type="match status" value="1"/>
</dbReference>
<dbReference type="GO" id="GO:0005829">
    <property type="term" value="C:cytosol"/>
    <property type="evidence" value="ECO:0007669"/>
    <property type="project" value="TreeGrafter"/>
</dbReference>
<evidence type="ECO:0000256" key="2">
    <source>
        <dbReference type="ARBA" id="ARBA00023002"/>
    </source>
</evidence>
<feature type="domain" description="Flavodoxin-like fold" evidence="3">
    <location>
        <begin position="4"/>
        <end position="182"/>
    </location>
</feature>
<dbReference type="EMBL" id="QGTJ01000006">
    <property type="protein sequence ID" value="PWV61061.1"/>
    <property type="molecule type" value="Genomic_DNA"/>
</dbReference>